<evidence type="ECO:0008006" key="5">
    <source>
        <dbReference type="Google" id="ProtNLM"/>
    </source>
</evidence>
<evidence type="ECO:0000256" key="2">
    <source>
        <dbReference type="SAM" id="MobiDB-lite"/>
    </source>
</evidence>
<comment type="caution">
    <text evidence="3">The sequence shown here is derived from an EMBL/GenBank/DDBJ whole genome shotgun (WGS) entry which is preliminary data.</text>
</comment>
<protein>
    <recommendedName>
        <fullName evidence="5">DUF1674 domain-containing protein</fullName>
    </recommendedName>
</protein>
<comment type="similarity">
    <text evidence="1">Belongs to the SDHAF4 family.</text>
</comment>
<accession>A0A9W6MPD1</accession>
<evidence type="ECO:0000313" key="4">
    <source>
        <dbReference type="Proteomes" id="UP001143486"/>
    </source>
</evidence>
<feature type="region of interest" description="Disordered" evidence="2">
    <location>
        <begin position="1"/>
        <end position="76"/>
    </location>
</feature>
<dbReference type="AlphaFoldDB" id="A0A9W6MPD1"/>
<organism evidence="3 4">
    <name type="scientific">Maricaulis virginensis</name>
    <dbReference type="NCBI Taxonomy" id="144022"/>
    <lineage>
        <taxon>Bacteria</taxon>
        <taxon>Pseudomonadati</taxon>
        <taxon>Pseudomonadota</taxon>
        <taxon>Alphaproteobacteria</taxon>
        <taxon>Maricaulales</taxon>
        <taxon>Maricaulaceae</taxon>
        <taxon>Maricaulis</taxon>
    </lineage>
</organism>
<evidence type="ECO:0000313" key="3">
    <source>
        <dbReference type="EMBL" id="GLK52829.1"/>
    </source>
</evidence>
<feature type="compositionally biased region" description="Basic and acidic residues" evidence="2">
    <location>
        <begin position="53"/>
        <end position="76"/>
    </location>
</feature>
<keyword evidence="4" id="KW-1185">Reference proteome</keyword>
<gene>
    <name evidence="3" type="ORF">GCM10017621_23370</name>
</gene>
<proteinExistence type="inferred from homology"/>
<dbReference type="Pfam" id="PF07896">
    <property type="entry name" value="DUF1674"/>
    <property type="match status" value="1"/>
</dbReference>
<name>A0A9W6MPD1_9PROT</name>
<dbReference type="InterPro" id="IPR012875">
    <property type="entry name" value="SDHF4"/>
</dbReference>
<reference evidence="3" key="2">
    <citation type="submission" date="2023-01" db="EMBL/GenBank/DDBJ databases">
        <authorList>
            <person name="Sun Q."/>
            <person name="Evtushenko L."/>
        </authorList>
    </citation>
    <scope>NUCLEOTIDE SEQUENCE</scope>
    <source>
        <strain evidence="3">VKM B-1513</strain>
    </source>
</reference>
<reference evidence="3" key="1">
    <citation type="journal article" date="2014" name="Int. J. Syst. Evol. Microbiol.">
        <title>Complete genome sequence of Corynebacterium casei LMG S-19264T (=DSM 44701T), isolated from a smear-ripened cheese.</title>
        <authorList>
            <consortium name="US DOE Joint Genome Institute (JGI-PGF)"/>
            <person name="Walter F."/>
            <person name="Albersmeier A."/>
            <person name="Kalinowski J."/>
            <person name="Ruckert C."/>
        </authorList>
    </citation>
    <scope>NUCLEOTIDE SEQUENCE</scope>
    <source>
        <strain evidence="3">VKM B-1513</strain>
    </source>
</reference>
<feature type="compositionally biased region" description="Low complexity" evidence="2">
    <location>
        <begin position="13"/>
        <end position="22"/>
    </location>
</feature>
<dbReference type="Proteomes" id="UP001143486">
    <property type="component" value="Unassembled WGS sequence"/>
</dbReference>
<evidence type="ECO:0000256" key="1">
    <source>
        <dbReference type="ARBA" id="ARBA00005701"/>
    </source>
</evidence>
<sequence>MTQKERQDGTGMAGIPAAAAPGKTLSPAARRALEEAEARRKAQAEAELPPETGGRRNGPEPTRYGDWEKKGILSDF</sequence>
<feature type="compositionally biased region" description="Basic and acidic residues" evidence="2">
    <location>
        <begin position="31"/>
        <end position="44"/>
    </location>
</feature>
<dbReference type="EMBL" id="BSFE01000006">
    <property type="protein sequence ID" value="GLK52829.1"/>
    <property type="molecule type" value="Genomic_DNA"/>
</dbReference>